<evidence type="ECO:0000259" key="3">
    <source>
        <dbReference type="Pfam" id="PF20434"/>
    </source>
</evidence>
<dbReference type="InterPro" id="IPR029058">
    <property type="entry name" value="AB_hydrolase_fold"/>
</dbReference>
<reference evidence="4 5" key="1">
    <citation type="submission" date="2014-12" db="EMBL/GenBank/DDBJ databases">
        <title>Genome sequencing of Photobacterium gaetbulicola AD005a.</title>
        <authorList>
            <person name="Adrian T.G.S."/>
            <person name="Chan K.G."/>
        </authorList>
    </citation>
    <scope>NUCLEOTIDE SEQUENCE [LARGE SCALE GENOMIC DNA]</scope>
    <source>
        <strain evidence="4 5">AD005a</strain>
    </source>
</reference>
<evidence type="ECO:0000256" key="2">
    <source>
        <dbReference type="SAM" id="SignalP"/>
    </source>
</evidence>
<feature type="chain" id="PRO_5002128780" evidence="2">
    <location>
        <begin position="23"/>
        <end position="293"/>
    </location>
</feature>
<dbReference type="AlphaFoldDB" id="A0A0B9GGU7"/>
<dbReference type="Proteomes" id="UP000031278">
    <property type="component" value="Unassembled WGS sequence"/>
</dbReference>
<feature type="domain" description="BD-FAE-like" evidence="3">
    <location>
        <begin position="42"/>
        <end position="249"/>
    </location>
</feature>
<proteinExistence type="predicted"/>
<dbReference type="PANTHER" id="PTHR48081">
    <property type="entry name" value="AB HYDROLASE SUPERFAMILY PROTEIN C4A8.06C"/>
    <property type="match status" value="1"/>
</dbReference>
<comment type="caution">
    <text evidence="4">The sequence shown here is derived from an EMBL/GenBank/DDBJ whole genome shotgun (WGS) entry which is preliminary data.</text>
</comment>
<dbReference type="SUPFAM" id="SSF53474">
    <property type="entry name" value="alpha/beta-Hydrolases"/>
    <property type="match status" value="1"/>
</dbReference>
<keyword evidence="2" id="KW-0732">Signal</keyword>
<dbReference type="InterPro" id="IPR050300">
    <property type="entry name" value="GDXG_lipolytic_enzyme"/>
</dbReference>
<dbReference type="PANTHER" id="PTHR48081:SF13">
    <property type="entry name" value="ALPHA_BETA HYDROLASE"/>
    <property type="match status" value="1"/>
</dbReference>
<dbReference type="RefSeq" id="WP_039460749.1">
    <property type="nucleotide sequence ID" value="NZ_JWLZ01000135.1"/>
</dbReference>
<dbReference type="GO" id="GO:0016787">
    <property type="term" value="F:hydrolase activity"/>
    <property type="evidence" value="ECO:0007669"/>
    <property type="project" value="UniProtKB-KW"/>
</dbReference>
<dbReference type="EMBL" id="JWLZ01000135">
    <property type="protein sequence ID" value="KHT64020.1"/>
    <property type="molecule type" value="Genomic_DNA"/>
</dbReference>
<gene>
    <name evidence="4" type="ORF">RJ45_08960</name>
</gene>
<dbReference type="Gene3D" id="3.40.50.1820">
    <property type="entry name" value="alpha/beta hydrolase"/>
    <property type="match status" value="1"/>
</dbReference>
<dbReference type="InterPro" id="IPR049492">
    <property type="entry name" value="BD-FAE-like_dom"/>
</dbReference>
<protein>
    <submittedName>
        <fullName evidence="4">Lipase</fullName>
    </submittedName>
</protein>
<keyword evidence="1" id="KW-0378">Hydrolase</keyword>
<evidence type="ECO:0000313" key="4">
    <source>
        <dbReference type="EMBL" id="KHT64020.1"/>
    </source>
</evidence>
<dbReference type="Pfam" id="PF20434">
    <property type="entry name" value="BD-FAE"/>
    <property type="match status" value="1"/>
</dbReference>
<organism evidence="4 5">
    <name type="scientific">Photobacterium gaetbulicola</name>
    <dbReference type="NCBI Taxonomy" id="1295392"/>
    <lineage>
        <taxon>Bacteria</taxon>
        <taxon>Pseudomonadati</taxon>
        <taxon>Pseudomonadota</taxon>
        <taxon>Gammaproteobacteria</taxon>
        <taxon>Vibrionales</taxon>
        <taxon>Vibrionaceae</taxon>
        <taxon>Photobacterium</taxon>
    </lineage>
</organism>
<name>A0A0B9GGU7_9GAMM</name>
<accession>A0A0B9GGU7</accession>
<sequence>MKKLFNLVLLSAFVLASFTASASYTVEKDIVFKQLDDKALKLDLYLPEASTDIKRPLLIWVHGGAWKRGSKDDIPSKNPLLLNSMIDEGYALAAISYRLSGEASFPDPVADINDAINYLHQHADRYNLAADNLIVMGRSAGAHLANLIGATNTHGDIDFYEKPNYKVNAVVSFFGPTDLLALGNKGNRPTTERSSVSRFLGTIPSLDPELAKQASPTSYINAESPAFIMLHGDLDKQVPLEQSMMMKTLLDEHGIDNQLYIEEGVGHSAPIFDTQKHVPSVVAFVKMHLPITK</sequence>
<evidence type="ECO:0000256" key="1">
    <source>
        <dbReference type="ARBA" id="ARBA00022801"/>
    </source>
</evidence>
<feature type="signal peptide" evidence="2">
    <location>
        <begin position="1"/>
        <end position="22"/>
    </location>
</feature>
<evidence type="ECO:0000313" key="5">
    <source>
        <dbReference type="Proteomes" id="UP000031278"/>
    </source>
</evidence>